<gene>
    <name evidence="9" type="ORF">LZC95_05250</name>
</gene>
<dbReference type="InterPro" id="IPR008266">
    <property type="entry name" value="Tyr_kinase_AS"/>
</dbReference>
<accession>A0ABZ2KC23</accession>
<name>A0ABZ2KC23_9BACT</name>
<feature type="region of interest" description="Disordered" evidence="6">
    <location>
        <begin position="404"/>
        <end position="426"/>
    </location>
</feature>
<dbReference type="InterPro" id="IPR000719">
    <property type="entry name" value="Prot_kinase_dom"/>
</dbReference>
<protein>
    <submittedName>
        <fullName evidence="9">Serine/threonine protein kinase</fullName>
    </submittedName>
</protein>
<evidence type="ECO:0000256" key="4">
    <source>
        <dbReference type="ARBA" id="ARBA00022840"/>
    </source>
</evidence>
<dbReference type="InterPro" id="IPR017441">
    <property type="entry name" value="Protein_kinase_ATP_BS"/>
</dbReference>
<sequence>MVQFEPEGDAPPMDGRHLVIGELGHGGMARVYLAALRGLAGFHKLVVLKSLRRYLADDPEFYEMFLNEARLAARLNHPNVVQTYEVNDDGGVPVIVMEYLDGQPLSQILLRARKGGRCVPMAMLLQVLADTLAGLHHAHELEDFNGQKLQLVHRDVSPQNIFVTFDGCVKILDFGIAKAMAAPGMDTEMGKVKGKVRFMAPEQISGKVDRRADIFGVGVMLWEACTGQPLWKGESDVRIMRKLVDGDIPHPRSLKADISQNLERICMKALAPHPADRYATAADFANALEEELRRTNARIGSRDIGRFVAELFSDVRAARKTAIEAQLGKLDTLTSGHYRLLVPVPLAHSVASTPPMTEPTPVSSSKPAKRPRAAAVLLALALLGALATVTIRFLRPARLPQDQVRGTETGVETNRPLPSSPASAAASDEITIELASSTPGVTLFLDEERLPTNPFRRKATPDGSVHALRGRARGYHSGSVQVTFDKSSTVTLTLAKAAASSPPHPSAPALAPTPVAPASSAASGPKAANCAAPYYIDDRGIKKIRAECL</sequence>
<evidence type="ECO:0000256" key="1">
    <source>
        <dbReference type="ARBA" id="ARBA00022679"/>
    </source>
</evidence>
<keyword evidence="9" id="KW-0723">Serine/threonine-protein kinase</keyword>
<keyword evidence="7" id="KW-0812">Transmembrane</keyword>
<dbReference type="EMBL" id="CP089982">
    <property type="protein sequence ID" value="WXA96241.1"/>
    <property type="molecule type" value="Genomic_DNA"/>
</dbReference>
<dbReference type="RefSeq" id="WP_394846857.1">
    <property type="nucleotide sequence ID" value="NZ_CP089982.1"/>
</dbReference>
<evidence type="ECO:0000313" key="9">
    <source>
        <dbReference type="EMBL" id="WXA96241.1"/>
    </source>
</evidence>
<evidence type="ECO:0000259" key="8">
    <source>
        <dbReference type="PROSITE" id="PS50011"/>
    </source>
</evidence>
<feature type="binding site" evidence="5">
    <location>
        <position position="49"/>
    </location>
    <ligand>
        <name>ATP</name>
        <dbReference type="ChEBI" id="CHEBI:30616"/>
    </ligand>
</feature>
<evidence type="ECO:0000313" key="10">
    <source>
        <dbReference type="Proteomes" id="UP001379533"/>
    </source>
</evidence>
<keyword evidence="7" id="KW-0472">Membrane</keyword>
<dbReference type="PROSITE" id="PS50011">
    <property type="entry name" value="PROTEIN_KINASE_DOM"/>
    <property type="match status" value="1"/>
</dbReference>
<dbReference type="InterPro" id="IPR011009">
    <property type="entry name" value="Kinase-like_dom_sf"/>
</dbReference>
<keyword evidence="2 5" id="KW-0547">Nucleotide-binding</keyword>
<evidence type="ECO:0000256" key="3">
    <source>
        <dbReference type="ARBA" id="ARBA00022777"/>
    </source>
</evidence>
<dbReference type="PROSITE" id="PS00109">
    <property type="entry name" value="PROTEIN_KINASE_TYR"/>
    <property type="match status" value="1"/>
</dbReference>
<dbReference type="Gene3D" id="3.30.200.20">
    <property type="entry name" value="Phosphorylase Kinase, domain 1"/>
    <property type="match status" value="1"/>
</dbReference>
<evidence type="ECO:0000256" key="2">
    <source>
        <dbReference type="ARBA" id="ARBA00022741"/>
    </source>
</evidence>
<dbReference type="Gene3D" id="1.10.510.10">
    <property type="entry name" value="Transferase(Phosphotransferase) domain 1"/>
    <property type="match status" value="1"/>
</dbReference>
<keyword evidence="4 5" id="KW-0067">ATP-binding</keyword>
<feature type="region of interest" description="Disordered" evidence="6">
    <location>
        <begin position="496"/>
        <end position="526"/>
    </location>
</feature>
<dbReference type="PROSITE" id="PS00107">
    <property type="entry name" value="PROTEIN_KINASE_ATP"/>
    <property type="match status" value="1"/>
</dbReference>
<dbReference type="PANTHER" id="PTHR43289:SF6">
    <property type="entry name" value="SERINE_THREONINE-PROTEIN KINASE NEKL-3"/>
    <property type="match status" value="1"/>
</dbReference>
<dbReference type="Proteomes" id="UP001379533">
    <property type="component" value="Chromosome"/>
</dbReference>
<evidence type="ECO:0000256" key="5">
    <source>
        <dbReference type="PROSITE-ProRule" id="PRU10141"/>
    </source>
</evidence>
<dbReference type="Pfam" id="PF00069">
    <property type="entry name" value="Pkinase"/>
    <property type="match status" value="1"/>
</dbReference>
<keyword evidence="10" id="KW-1185">Reference proteome</keyword>
<feature type="transmembrane region" description="Helical" evidence="7">
    <location>
        <begin position="373"/>
        <end position="394"/>
    </location>
</feature>
<keyword evidence="7" id="KW-1133">Transmembrane helix</keyword>
<organism evidence="9 10">
    <name type="scientific">Pendulispora brunnea</name>
    <dbReference type="NCBI Taxonomy" id="2905690"/>
    <lineage>
        <taxon>Bacteria</taxon>
        <taxon>Pseudomonadati</taxon>
        <taxon>Myxococcota</taxon>
        <taxon>Myxococcia</taxon>
        <taxon>Myxococcales</taxon>
        <taxon>Sorangiineae</taxon>
        <taxon>Pendulisporaceae</taxon>
        <taxon>Pendulispora</taxon>
    </lineage>
</organism>
<keyword evidence="3 9" id="KW-0418">Kinase</keyword>
<dbReference type="GO" id="GO:0004674">
    <property type="term" value="F:protein serine/threonine kinase activity"/>
    <property type="evidence" value="ECO:0007669"/>
    <property type="project" value="UniProtKB-KW"/>
</dbReference>
<evidence type="ECO:0000256" key="6">
    <source>
        <dbReference type="SAM" id="MobiDB-lite"/>
    </source>
</evidence>
<proteinExistence type="predicted"/>
<feature type="domain" description="Protein kinase" evidence="8">
    <location>
        <begin position="17"/>
        <end position="292"/>
    </location>
</feature>
<evidence type="ECO:0000256" key="7">
    <source>
        <dbReference type="SAM" id="Phobius"/>
    </source>
</evidence>
<dbReference type="CDD" id="cd14014">
    <property type="entry name" value="STKc_PknB_like"/>
    <property type="match status" value="1"/>
</dbReference>
<keyword evidence="1" id="KW-0808">Transferase</keyword>
<dbReference type="SUPFAM" id="SSF56112">
    <property type="entry name" value="Protein kinase-like (PK-like)"/>
    <property type="match status" value="1"/>
</dbReference>
<reference evidence="9 10" key="1">
    <citation type="submission" date="2021-12" db="EMBL/GenBank/DDBJ databases">
        <title>Discovery of the Pendulisporaceae a myxobacterial family with distinct sporulation behavior and unique specialized metabolism.</title>
        <authorList>
            <person name="Garcia R."/>
            <person name="Popoff A."/>
            <person name="Bader C.D."/>
            <person name="Loehr J."/>
            <person name="Walesch S."/>
            <person name="Walt C."/>
            <person name="Boldt J."/>
            <person name="Bunk B."/>
            <person name="Haeckl F.J.F.P.J."/>
            <person name="Gunesch A.P."/>
            <person name="Birkelbach J."/>
            <person name="Nuebel U."/>
            <person name="Pietschmann T."/>
            <person name="Bach T."/>
            <person name="Mueller R."/>
        </authorList>
    </citation>
    <scope>NUCLEOTIDE SEQUENCE [LARGE SCALE GENOMIC DNA]</scope>
    <source>
        <strain evidence="9 10">MSr12523</strain>
    </source>
</reference>
<dbReference type="PANTHER" id="PTHR43289">
    <property type="entry name" value="MITOGEN-ACTIVATED PROTEIN KINASE KINASE KINASE 20-RELATED"/>
    <property type="match status" value="1"/>
</dbReference>